<dbReference type="Pfam" id="PF01035">
    <property type="entry name" value="DNA_binding_1"/>
    <property type="match status" value="1"/>
</dbReference>
<reference evidence="3" key="1">
    <citation type="submission" date="2021-04" db="EMBL/GenBank/DDBJ databases">
        <title>Genome based classification of Actinospica acidithermotolerans sp. nov., an actinobacterium isolated from an Indonesian hot spring.</title>
        <authorList>
            <person name="Kusuma A.B."/>
            <person name="Putra K.E."/>
            <person name="Nafisah S."/>
            <person name="Loh J."/>
            <person name="Nouioui I."/>
            <person name="Goodfellow M."/>
        </authorList>
    </citation>
    <scope>NUCLEOTIDE SEQUENCE</scope>
    <source>
        <strain evidence="3">MGRD01-02</strain>
    </source>
</reference>
<keyword evidence="4" id="KW-1185">Reference proteome</keyword>
<dbReference type="GO" id="GO:0006281">
    <property type="term" value="P:DNA repair"/>
    <property type="evidence" value="ECO:0007669"/>
    <property type="project" value="InterPro"/>
</dbReference>
<gene>
    <name evidence="3" type="ORF">KDK95_22030</name>
</gene>
<evidence type="ECO:0000313" key="3">
    <source>
        <dbReference type="EMBL" id="MBR7829003.1"/>
    </source>
</evidence>
<dbReference type="CDD" id="cd06445">
    <property type="entry name" value="ATase"/>
    <property type="match status" value="1"/>
</dbReference>
<dbReference type="SUPFAM" id="SSF46767">
    <property type="entry name" value="Methylated DNA-protein cysteine methyltransferase, C-terminal domain"/>
    <property type="match status" value="1"/>
</dbReference>
<organism evidence="3 4">
    <name type="scientific">Actinospica acidithermotolerans</name>
    <dbReference type="NCBI Taxonomy" id="2828514"/>
    <lineage>
        <taxon>Bacteria</taxon>
        <taxon>Bacillati</taxon>
        <taxon>Actinomycetota</taxon>
        <taxon>Actinomycetes</taxon>
        <taxon>Catenulisporales</taxon>
        <taxon>Actinospicaceae</taxon>
        <taxon>Actinospica</taxon>
    </lineage>
</organism>
<dbReference type="RefSeq" id="WP_212520139.1">
    <property type="nucleotide sequence ID" value="NZ_JAGSOH010000072.1"/>
</dbReference>
<dbReference type="InterPro" id="IPR036388">
    <property type="entry name" value="WH-like_DNA-bd_sf"/>
</dbReference>
<dbReference type="EMBL" id="JAGSOH010000072">
    <property type="protein sequence ID" value="MBR7829003.1"/>
    <property type="molecule type" value="Genomic_DNA"/>
</dbReference>
<evidence type="ECO:0000256" key="1">
    <source>
        <dbReference type="ARBA" id="ARBA00022763"/>
    </source>
</evidence>
<comment type="caution">
    <text evidence="3">The sequence shown here is derived from an EMBL/GenBank/DDBJ whole genome shotgun (WGS) entry which is preliminary data.</text>
</comment>
<dbReference type="Proteomes" id="UP000676325">
    <property type="component" value="Unassembled WGS sequence"/>
</dbReference>
<proteinExistence type="predicted"/>
<dbReference type="AlphaFoldDB" id="A0A941ILF4"/>
<dbReference type="InterPro" id="IPR052520">
    <property type="entry name" value="ATL_DNA_repair"/>
</dbReference>
<dbReference type="PANTHER" id="PTHR42942">
    <property type="entry name" value="6-O-METHYLGUANINE DNA METHYLTRANSFERASE"/>
    <property type="match status" value="1"/>
</dbReference>
<name>A0A941ILF4_9ACTN</name>
<protein>
    <submittedName>
        <fullName evidence="3">MGMT family protein</fullName>
    </submittedName>
</protein>
<evidence type="ECO:0000313" key="4">
    <source>
        <dbReference type="Proteomes" id="UP000676325"/>
    </source>
</evidence>
<sequence>MTGSIGPADETPEFVRLVLDVVRRIPQAQVMTYGDIAEYLERGSARQVGAAMAGYGSAVPWWRVVNASGQLPEQLRGRAAAEYFAEGTPYDPERERVRLARCRWDGSA</sequence>
<evidence type="ECO:0000259" key="2">
    <source>
        <dbReference type="Pfam" id="PF01035"/>
    </source>
</evidence>
<accession>A0A941ILF4</accession>
<dbReference type="InterPro" id="IPR036217">
    <property type="entry name" value="MethylDNA_cys_MeTrfase_DNAb"/>
</dbReference>
<feature type="domain" description="Methylated-DNA-[protein]-cysteine S-methyltransferase DNA binding" evidence="2">
    <location>
        <begin position="14"/>
        <end position="74"/>
    </location>
</feature>
<keyword evidence="1" id="KW-0227">DNA damage</keyword>
<dbReference type="Gene3D" id="1.10.10.10">
    <property type="entry name" value="Winged helix-like DNA-binding domain superfamily/Winged helix DNA-binding domain"/>
    <property type="match status" value="1"/>
</dbReference>
<dbReference type="InterPro" id="IPR014048">
    <property type="entry name" value="MethylDNA_cys_MeTrfase_DNA-bd"/>
</dbReference>
<dbReference type="PANTHER" id="PTHR42942:SF1">
    <property type="entry name" value="ALKYLTRANSFERASE-LIKE PROTEIN 1"/>
    <property type="match status" value="1"/>
</dbReference>
<dbReference type="GO" id="GO:0003824">
    <property type="term" value="F:catalytic activity"/>
    <property type="evidence" value="ECO:0007669"/>
    <property type="project" value="InterPro"/>
</dbReference>